<reference evidence="3" key="1">
    <citation type="journal article" date="2019" name="Int. J. Syst. Evol. Microbiol.">
        <title>The Global Catalogue of Microorganisms (GCM) 10K type strain sequencing project: providing services to taxonomists for standard genome sequencing and annotation.</title>
        <authorList>
            <consortium name="The Broad Institute Genomics Platform"/>
            <consortium name="The Broad Institute Genome Sequencing Center for Infectious Disease"/>
            <person name="Wu L."/>
            <person name="Ma J."/>
        </authorList>
    </citation>
    <scope>NUCLEOTIDE SEQUENCE [LARGE SCALE GENOMIC DNA]</scope>
    <source>
        <strain evidence="3">CCUG 56756</strain>
    </source>
</reference>
<evidence type="ECO:0000259" key="1">
    <source>
        <dbReference type="Pfam" id="PF01936"/>
    </source>
</evidence>
<feature type="domain" description="NYN" evidence="1">
    <location>
        <begin position="16"/>
        <end position="158"/>
    </location>
</feature>
<evidence type="ECO:0000313" key="2">
    <source>
        <dbReference type="EMBL" id="MFD1030562.1"/>
    </source>
</evidence>
<sequence>MNKSDITKIKDSFNAKVYVDYDNLSMRLASYGETIESLDFFRKISNKFTENGLYISEIVSFGNFETDNPMIHYTQSYLNTQGISSRHCSNATKNAGDLEMTVEGVKDLYTNKTIDVFVIISNDRDFIPLIKSIKSQNKVAIVICTKRGINKMLAEYANLVYYIEDLFTLEEKPLLVTKHDKRSFDILELSKTISLETITEAETYMAKNFADYLQVSPLTERYLNSNRSVDAVSAIGFLNIFIKNKDFDRKEAERIMAIAHKLEFIKIYFEEEIEKFCIK</sequence>
<accession>A0ABW3L7I4</accession>
<gene>
    <name evidence="2" type="ORF">ACFQ1X_03890</name>
</gene>
<comment type="caution">
    <text evidence="2">The sequence shown here is derived from an EMBL/GenBank/DDBJ whole genome shotgun (WGS) entry which is preliminary data.</text>
</comment>
<dbReference type="EMBL" id="JBHTKI010000006">
    <property type="protein sequence ID" value="MFD1030562.1"/>
    <property type="molecule type" value="Genomic_DNA"/>
</dbReference>
<dbReference type="Proteomes" id="UP001597109">
    <property type="component" value="Unassembled WGS sequence"/>
</dbReference>
<proteinExistence type="predicted"/>
<dbReference type="PANTHER" id="PTHR35811">
    <property type="entry name" value="SLR1870 PROTEIN"/>
    <property type="match status" value="1"/>
</dbReference>
<keyword evidence="3" id="KW-1185">Reference proteome</keyword>
<evidence type="ECO:0000313" key="3">
    <source>
        <dbReference type="Proteomes" id="UP001597109"/>
    </source>
</evidence>
<protein>
    <submittedName>
        <fullName evidence="2">NYN domain-containing protein</fullName>
    </submittedName>
</protein>
<name>A0ABW3L7I4_9BACL</name>
<dbReference type="PANTHER" id="PTHR35811:SF1">
    <property type="entry name" value="HTH OST-TYPE DOMAIN-CONTAINING PROTEIN"/>
    <property type="match status" value="1"/>
</dbReference>
<dbReference type="RefSeq" id="WP_144839163.1">
    <property type="nucleotide sequence ID" value="NZ_JBHTKI010000006.1"/>
</dbReference>
<organism evidence="2 3">
    <name type="scientific">Metaplanococcus flavidus</name>
    <dbReference type="NCBI Taxonomy" id="569883"/>
    <lineage>
        <taxon>Bacteria</taxon>
        <taxon>Bacillati</taxon>
        <taxon>Bacillota</taxon>
        <taxon>Bacilli</taxon>
        <taxon>Bacillales</taxon>
        <taxon>Caryophanaceae</taxon>
        <taxon>Metaplanococcus</taxon>
    </lineage>
</organism>
<dbReference type="Gene3D" id="3.40.50.1010">
    <property type="entry name" value="5'-nuclease"/>
    <property type="match status" value="1"/>
</dbReference>
<dbReference type="InterPro" id="IPR021139">
    <property type="entry name" value="NYN"/>
</dbReference>
<dbReference type="Pfam" id="PF01936">
    <property type="entry name" value="NYN"/>
    <property type="match status" value="1"/>
</dbReference>